<dbReference type="GO" id="GO:0004674">
    <property type="term" value="F:protein serine/threonine kinase activity"/>
    <property type="evidence" value="ECO:0007669"/>
    <property type="project" value="UniProtKB-KW"/>
</dbReference>
<feature type="compositionally biased region" description="Basic and acidic residues" evidence="7">
    <location>
        <begin position="908"/>
        <end position="917"/>
    </location>
</feature>
<proteinExistence type="predicted"/>
<keyword evidence="5 6" id="KW-0067">ATP-binding</keyword>
<evidence type="ECO:0000259" key="8">
    <source>
        <dbReference type="PROSITE" id="PS50011"/>
    </source>
</evidence>
<feature type="domain" description="Protein kinase" evidence="8">
    <location>
        <begin position="62"/>
        <end position="426"/>
    </location>
</feature>
<evidence type="ECO:0000313" key="10">
    <source>
        <dbReference type="Proteomes" id="UP000629468"/>
    </source>
</evidence>
<dbReference type="InterPro" id="IPR011009">
    <property type="entry name" value="Kinase-like_dom_sf"/>
</dbReference>
<feature type="region of interest" description="Disordered" evidence="7">
    <location>
        <begin position="746"/>
        <end position="784"/>
    </location>
</feature>
<reference evidence="9 10" key="1">
    <citation type="journal article" name="Sci. Rep.">
        <title>Telomere-to-telomere assembled and centromere annotated genomes of the two main subspecies of the button mushroom Agaricus bisporus reveal especially polymorphic chromosome ends.</title>
        <authorList>
            <person name="Sonnenberg A.S.M."/>
            <person name="Sedaghat-Telgerd N."/>
            <person name="Lavrijssen B."/>
            <person name="Ohm R.A."/>
            <person name="Hendrickx P.M."/>
            <person name="Scholtmeijer K."/>
            <person name="Baars J.J.P."/>
            <person name="van Peer A."/>
        </authorList>
    </citation>
    <scope>NUCLEOTIDE SEQUENCE [LARGE SCALE GENOMIC DNA]</scope>
    <source>
        <strain evidence="9 10">H119_p4</strain>
    </source>
</reference>
<dbReference type="PROSITE" id="PS00107">
    <property type="entry name" value="PROTEIN_KINASE_ATP"/>
    <property type="match status" value="1"/>
</dbReference>
<dbReference type="Gene3D" id="3.30.200.20">
    <property type="entry name" value="Phosphorylase Kinase, domain 1"/>
    <property type="match status" value="1"/>
</dbReference>
<keyword evidence="4" id="KW-0418">Kinase</keyword>
<dbReference type="Gene3D" id="1.10.510.10">
    <property type="entry name" value="Transferase(Phosphotransferase) domain 1"/>
    <property type="match status" value="1"/>
</dbReference>
<organism evidence="9 10">
    <name type="scientific">Agaricus bisporus var. burnettii</name>
    <dbReference type="NCBI Taxonomy" id="192524"/>
    <lineage>
        <taxon>Eukaryota</taxon>
        <taxon>Fungi</taxon>
        <taxon>Dikarya</taxon>
        <taxon>Basidiomycota</taxon>
        <taxon>Agaricomycotina</taxon>
        <taxon>Agaricomycetes</taxon>
        <taxon>Agaricomycetidae</taxon>
        <taxon>Agaricales</taxon>
        <taxon>Agaricineae</taxon>
        <taxon>Agaricaceae</taxon>
        <taxon>Agaricus</taxon>
    </lineage>
</organism>
<feature type="binding site" evidence="6">
    <location>
        <position position="100"/>
    </location>
    <ligand>
        <name>ATP</name>
        <dbReference type="ChEBI" id="CHEBI:30616"/>
    </ligand>
</feature>
<comment type="caution">
    <text evidence="9">The sequence shown here is derived from an EMBL/GenBank/DDBJ whole genome shotgun (WGS) entry which is preliminary data.</text>
</comment>
<evidence type="ECO:0000256" key="1">
    <source>
        <dbReference type="ARBA" id="ARBA00022527"/>
    </source>
</evidence>
<evidence type="ECO:0000256" key="4">
    <source>
        <dbReference type="ARBA" id="ARBA00022777"/>
    </source>
</evidence>
<dbReference type="SMART" id="SM00220">
    <property type="entry name" value="S_TKc"/>
    <property type="match status" value="1"/>
</dbReference>
<feature type="compositionally biased region" description="Low complexity" evidence="7">
    <location>
        <begin position="546"/>
        <end position="561"/>
    </location>
</feature>
<name>A0A8H7F112_AGABI</name>
<gene>
    <name evidence="9" type="ORF">Agabi119p4_5997</name>
</gene>
<feature type="compositionally biased region" description="Basic and acidic residues" evidence="7">
    <location>
        <begin position="949"/>
        <end position="961"/>
    </location>
</feature>
<feature type="compositionally biased region" description="Gly residues" evidence="7">
    <location>
        <begin position="765"/>
        <end position="780"/>
    </location>
</feature>
<feature type="region of interest" description="Disordered" evidence="7">
    <location>
        <begin position="873"/>
        <end position="991"/>
    </location>
</feature>
<dbReference type="CDD" id="cd14008">
    <property type="entry name" value="STKc_LKB1_CaMKK"/>
    <property type="match status" value="1"/>
</dbReference>
<evidence type="ECO:0000256" key="2">
    <source>
        <dbReference type="ARBA" id="ARBA00022679"/>
    </source>
</evidence>
<dbReference type="InterPro" id="IPR017441">
    <property type="entry name" value="Protein_kinase_ATP_BS"/>
</dbReference>
<evidence type="ECO:0000256" key="5">
    <source>
        <dbReference type="ARBA" id="ARBA00022840"/>
    </source>
</evidence>
<feature type="compositionally biased region" description="Basic and acidic residues" evidence="7">
    <location>
        <begin position="825"/>
        <end position="843"/>
    </location>
</feature>
<keyword evidence="3 6" id="KW-0547">Nucleotide-binding</keyword>
<feature type="region of interest" description="Disordered" evidence="7">
    <location>
        <begin position="823"/>
        <end position="851"/>
    </location>
</feature>
<dbReference type="PANTHER" id="PTHR43895:SF152">
    <property type="entry name" value="SERINE_THREONINE-PROTEIN KINASE TOS3"/>
    <property type="match status" value="1"/>
</dbReference>
<feature type="compositionally biased region" description="Acidic residues" evidence="7">
    <location>
        <begin position="962"/>
        <end position="975"/>
    </location>
</feature>
<dbReference type="PROSITE" id="PS50011">
    <property type="entry name" value="PROTEIN_KINASE_DOM"/>
    <property type="match status" value="1"/>
</dbReference>
<dbReference type="Proteomes" id="UP000629468">
    <property type="component" value="Unassembled WGS sequence"/>
</dbReference>
<dbReference type="Pfam" id="PF00069">
    <property type="entry name" value="Pkinase"/>
    <property type="match status" value="1"/>
</dbReference>
<sequence>MKAVYARTLGRRYGGNITNILYFDIRVECDKCHKTTWKGCGKHVDAVMADVKEEERCRCLASSPPPIIGSGHHGEVFLCFRIDNRFAGNDGRQWFPVAMKSVRRDTVIDKYSRLKANRIALTAPAPSEPAVVDKLNTTELKIKKEIAIMKKLAHPNVVRLFEVIDDRMKEKVYMVMEYLGGGEIKWRNNHDMPTLTLQQTRRIIRDAVLGLEYLHYHGIIHRDIKPGNLLWTEDRHHVKIADFGVSHFSYAQRLAEAGDEGINPDELEAILMDESDLTRRAGTPAFLAPELIFEHFEEKNRHYVVSSLVPKFSSRQPAKPRVTKSIDVWALGVTLYCLLFGETPFLNVAEGGATEFALYRAICNKDWEVPELMCKDRVSTGGRHPKKSNRQKQLDGPKVISLLDQFLQKDQTKRITLDEVKRHQWITEDLPNPSEWYTLTSPGGKEKVQVTKADTFFAISSVPFRWGFGGFGKGMSALFKPLKPRSRTTSASVHYSSSLAAAPTSNMTHPKILPNRKSVAVASIQDVHAYGKTELKGKGKAVEQESPQPSSPGLSTSSSSPALDAIRRQRSQMGILGHEQREIDRLGDSPNPASTHAVSTPVGPAPKLEDILSIVTWRPTKYPTPTTSLRPLLANIHADGTSTFRSPPRSKRPHANVSIITPIKEAPARTASTLERDLHPHGDLLGIYGSDLDLGARTNVGMLNNFKRASSWGQGDEVSDMGAGSVKSVGGEVNETVKLLGAGGVESLGSPNSPITPGSSNSHGGSIGGGRATSGGGAGDMMGWDQLGEGIRKWRSVRKKHRAGSSSTLPWVESFEDMRLGAADPVRREGANRERRSRHEQSRGELTMDWMDDNYSTPGGYYGTSMGPATQFWRHGTGSWRRPSVSSSGEEDDGPLIVPSRAGEPEGEVVRRREDSLGKFLSGGDSESEVGDDNGEGSEHHTGSGLRPEFQDEDLRRRVGGADDDDDESECDSEDEHAQQITIKSRGSIRR</sequence>
<keyword evidence="1" id="KW-0723">Serine/threonine-protein kinase</keyword>
<dbReference type="GO" id="GO:0007165">
    <property type="term" value="P:signal transduction"/>
    <property type="evidence" value="ECO:0007669"/>
    <property type="project" value="TreeGrafter"/>
</dbReference>
<dbReference type="SUPFAM" id="SSF56112">
    <property type="entry name" value="Protein kinase-like (PK-like)"/>
    <property type="match status" value="1"/>
</dbReference>
<feature type="region of interest" description="Disordered" evidence="7">
    <location>
        <begin position="584"/>
        <end position="605"/>
    </location>
</feature>
<dbReference type="AlphaFoldDB" id="A0A8H7F112"/>
<feature type="compositionally biased region" description="Acidic residues" evidence="7">
    <location>
        <begin position="926"/>
        <end position="936"/>
    </location>
</feature>
<accession>A0A8H7F112</accession>
<dbReference type="GO" id="GO:0005524">
    <property type="term" value="F:ATP binding"/>
    <property type="evidence" value="ECO:0007669"/>
    <property type="project" value="UniProtKB-UniRule"/>
</dbReference>
<keyword evidence="2" id="KW-0808">Transferase</keyword>
<evidence type="ECO:0000256" key="3">
    <source>
        <dbReference type="ARBA" id="ARBA00022741"/>
    </source>
</evidence>
<dbReference type="InterPro" id="IPR000719">
    <property type="entry name" value="Prot_kinase_dom"/>
</dbReference>
<evidence type="ECO:0000256" key="6">
    <source>
        <dbReference type="PROSITE-ProRule" id="PRU10141"/>
    </source>
</evidence>
<dbReference type="EMBL" id="JABXXO010000008">
    <property type="protein sequence ID" value="KAF7771686.1"/>
    <property type="molecule type" value="Genomic_DNA"/>
</dbReference>
<feature type="region of interest" description="Disordered" evidence="7">
    <location>
        <begin position="535"/>
        <end position="561"/>
    </location>
</feature>
<protein>
    <recommendedName>
        <fullName evidence="8">Protein kinase domain-containing protein</fullName>
    </recommendedName>
</protein>
<dbReference type="PANTHER" id="PTHR43895">
    <property type="entry name" value="CALCIUM/CALMODULIN-DEPENDENT PROTEIN KINASE KINASE-RELATED"/>
    <property type="match status" value="1"/>
</dbReference>
<evidence type="ECO:0000313" key="9">
    <source>
        <dbReference type="EMBL" id="KAF7771686.1"/>
    </source>
</evidence>
<evidence type="ECO:0000256" key="7">
    <source>
        <dbReference type="SAM" id="MobiDB-lite"/>
    </source>
</evidence>